<dbReference type="GO" id="GO:0071949">
    <property type="term" value="F:FAD binding"/>
    <property type="evidence" value="ECO:0007669"/>
    <property type="project" value="TreeGrafter"/>
</dbReference>
<evidence type="ECO:0000313" key="10">
    <source>
        <dbReference type="Proteomes" id="UP000274756"/>
    </source>
</evidence>
<evidence type="ECO:0000313" key="9">
    <source>
        <dbReference type="Proteomes" id="UP000038040"/>
    </source>
</evidence>
<name>A0A0N4U568_DRAME</name>
<dbReference type="GO" id="GO:0010133">
    <property type="term" value="P:L-proline catabolic process to L-glutamate"/>
    <property type="evidence" value="ECO:0007669"/>
    <property type="project" value="TreeGrafter"/>
</dbReference>
<evidence type="ECO:0000256" key="3">
    <source>
        <dbReference type="ARBA" id="ARBA00023002"/>
    </source>
</evidence>
<gene>
    <name evidence="8" type="ORF">DME_LOCUS6336</name>
</gene>
<dbReference type="Gene3D" id="3.20.20.220">
    <property type="match status" value="1"/>
</dbReference>
<dbReference type="OrthoDB" id="5464at2759"/>
<comment type="catalytic activity">
    <reaction evidence="5">
        <text>L-proline + a quinone = (S)-1-pyrroline-5-carboxylate + a quinol + H(+)</text>
        <dbReference type="Rhea" id="RHEA:23784"/>
        <dbReference type="ChEBI" id="CHEBI:15378"/>
        <dbReference type="ChEBI" id="CHEBI:17388"/>
        <dbReference type="ChEBI" id="CHEBI:24646"/>
        <dbReference type="ChEBI" id="CHEBI:60039"/>
        <dbReference type="ChEBI" id="CHEBI:132124"/>
        <dbReference type="EC" id="1.5.5.2"/>
    </reaction>
</comment>
<feature type="region of interest" description="Disordered" evidence="6">
    <location>
        <begin position="40"/>
        <end position="65"/>
    </location>
</feature>
<dbReference type="STRING" id="318479.A0A0N4U568"/>
<comment type="cofactor">
    <cofactor evidence="5">
        <name>FAD</name>
        <dbReference type="ChEBI" id="CHEBI:57692"/>
    </cofactor>
</comment>
<dbReference type="Proteomes" id="UP000038040">
    <property type="component" value="Unplaced"/>
</dbReference>
<dbReference type="AlphaFoldDB" id="A0A0N4U568"/>
<evidence type="ECO:0000256" key="4">
    <source>
        <dbReference type="ARBA" id="ARBA00023062"/>
    </source>
</evidence>
<dbReference type="Proteomes" id="UP000274756">
    <property type="component" value="Unassembled WGS sequence"/>
</dbReference>
<proteinExistence type="inferred from homology"/>
<feature type="compositionally biased region" description="Low complexity" evidence="6">
    <location>
        <begin position="40"/>
        <end position="63"/>
    </location>
</feature>
<dbReference type="Pfam" id="PF01619">
    <property type="entry name" value="Pro_dh"/>
    <property type="match status" value="1"/>
</dbReference>
<comment type="pathway">
    <text evidence="1">Amino-acid degradation; L-proline degradation into L-glutamate; L-glutamate from L-proline: step 1/2.</text>
</comment>
<evidence type="ECO:0000313" key="11">
    <source>
        <dbReference type="WBParaSite" id="DME_0000197601-mRNA-1"/>
    </source>
</evidence>
<dbReference type="EC" id="1.5.5.2" evidence="5"/>
<keyword evidence="5" id="KW-0285">Flavoprotein</keyword>
<feature type="domain" description="Proline dehydrogenase" evidence="7">
    <location>
        <begin position="324"/>
        <end position="607"/>
    </location>
</feature>
<accession>A0A0N4U568</accession>
<keyword evidence="10" id="KW-1185">Reference proteome</keyword>
<keyword evidence="3 5" id="KW-0560">Oxidoreductase</keyword>
<dbReference type="GO" id="GO:0005739">
    <property type="term" value="C:mitochondrion"/>
    <property type="evidence" value="ECO:0007669"/>
    <property type="project" value="TreeGrafter"/>
</dbReference>
<reference evidence="8 10" key="2">
    <citation type="submission" date="2018-11" db="EMBL/GenBank/DDBJ databases">
        <authorList>
            <consortium name="Pathogen Informatics"/>
        </authorList>
    </citation>
    <scope>NUCLEOTIDE SEQUENCE [LARGE SCALE GENOMIC DNA]</scope>
</reference>
<evidence type="ECO:0000256" key="6">
    <source>
        <dbReference type="SAM" id="MobiDB-lite"/>
    </source>
</evidence>
<dbReference type="PANTHER" id="PTHR13914:SF0">
    <property type="entry name" value="PROLINE DEHYDROGENASE 1, MITOCHONDRIAL"/>
    <property type="match status" value="1"/>
</dbReference>
<dbReference type="InterPro" id="IPR002872">
    <property type="entry name" value="Proline_DH_dom"/>
</dbReference>
<organism evidence="9 11">
    <name type="scientific">Dracunculus medinensis</name>
    <name type="common">Guinea worm</name>
    <dbReference type="NCBI Taxonomy" id="318479"/>
    <lineage>
        <taxon>Eukaryota</taxon>
        <taxon>Metazoa</taxon>
        <taxon>Ecdysozoa</taxon>
        <taxon>Nematoda</taxon>
        <taxon>Chromadorea</taxon>
        <taxon>Rhabditida</taxon>
        <taxon>Spirurina</taxon>
        <taxon>Dracunculoidea</taxon>
        <taxon>Dracunculidae</taxon>
        <taxon>Dracunculus</taxon>
    </lineage>
</organism>
<comment type="similarity">
    <text evidence="2 5">Belongs to the proline oxidase family.</text>
</comment>
<dbReference type="InterPro" id="IPR029041">
    <property type="entry name" value="FAD-linked_oxidoreductase-like"/>
</dbReference>
<protein>
    <recommendedName>
        <fullName evidence="5">Proline dehydrogenase</fullName>
        <ecNumber evidence="5">1.5.5.2</ecNumber>
    </recommendedName>
</protein>
<sequence length="636" mass="73465">MVLPSSLVVRSLVWHATISKSPLDCRVLPLATFKQSKFSSSISSSSPLSSQLLSPSPSASPSPAENEIEKCYRKLDLSFENTREAYKSKTNFEIIRSLFVLRLISNEFLVRYNDKIFLMMRKIFGKKLFNKILKLTAFGQFVAGETMNEVHSFILPYKLSFFIFRVTPILARMRTFGVKAILDYSVEADLKQTDVENVENVTRINSQTESVANVVGNKIVEQTRLRYSVDKDFADRRKDVFSARTYFYEGEGECDKNCDIFCETIDKVAGEHGFIAVKLTALGRPQILLKLSETIVQTKEFFRAITGSTWENLVLCRISANDLLKKLKDYGIKTNDAMLEEWLKKADFVRGEFVDFYNWGKLLDQPKMLRQIFQVFNIKSHKMEPLLSNLSDTEENEFENMVERIVRLAEYARRKGIRITIDAEQTYFQPAIAKITLAMMRKYNTKEGHIFQTYQTYLKNCLNDVELDMDIARRDKFHFGCKLVRGAYMEQERKRAQALGYDDPINSDAEATSQMYEKVLRRIIQEHEARGRGWVSVMVASHNENSIRGAVQLMKTKNIAPSQRISFPLGQAGYSIYKYVPYGPVEGVLPYLSRRAQENTAVTQNTKKQRELLWKELKRRMKNGEFIYKEPNLLNP</sequence>
<evidence type="ECO:0000313" key="8">
    <source>
        <dbReference type="EMBL" id="VDN56363.1"/>
    </source>
</evidence>
<evidence type="ECO:0000259" key="7">
    <source>
        <dbReference type="Pfam" id="PF01619"/>
    </source>
</evidence>
<dbReference type="WBParaSite" id="DME_0000197601-mRNA-1">
    <property type="protein sequence ID" value="DME_0000197601-mRNA-1"/>
    <property type="gene ID" value="DME_0000197601"/>
</dbReference>
<reference evidence="11" key="1">
    <citation type="submission" date="2017-02" db="UniProtKB">
        <authorList>
            <consortium name="WormBaseParasite"/>
        </authorList>
    </citation>
    <scope>IDENTIFICATION</scope>
</reference>
<keyword evidence="4 5" id="KW-0642">Proline metabolism</keyword>
<evidence type="ECO:0000256" key="1">
    <source>
        <dbReference type="ARBA" id="ARBA00004739"/>
    </source>
</evidence>
<dbReference type="InterPro" id="IPR015659">
    <property type="entry name" value="Proline_oxidase"/>
</dbReference>
<evidence type="ECO:0000256" key="2">
    <source>
        <dbReference type="ARBA" id="ARBA00005869"/>
    </source>
</evidence>
<dbReference type="EMBL" id="UYYG01001155">
    <property type="protein sequence ID" value="VDN56363.1"/>
    <property type="molecule type" value="Genomic_DNA"/>
</dbReference>
<dbReference type="SUPFAM" id="SSF51730">
    <property type="entry name" value="FAD-linked oxidoreductase"/>
    <property type="match status" value="1"/>
</dbReference>
<keyword evidence="5" id="KW-0274">FAD</keyword>
<evidence type="ECO:0000256" key="5">
    <source>
        <dbReference type="RuleBase" id="RU364054"/>
    </source>
</evidence>
<comment type="function">
    <text evidence="5">Converts proline to delta-1-pyrroline-5-carboxylate.</text>
</comment>
<dbReference type="GO" id="GO:0004657">
    <property type="term" value="F:proline dehydrogenase activity"/>
    <property type="evidence" value="ECO:0007669"/>
    <property type="project" value="UniProtKB-EC"/>
</dbReference>
<dbReference type="PANTHER" id="PTHR13914">
    <property type="entry name" value="PROLINE OXIDASE"/>
    <property type="match status" value="1"/>
</dbReference>